<dbReference type="InterPro" id="IPR035418">
    <property type="entry name" value="AraC-bd_2"/>
</dbReference>
<dbReference type="GO" id="GO:0003700">
    <property type="term" value="F:DNA-binding transcription factor activity"/>
    <property type="evidence" value="ECO:0007669"/>
    <property type="project" value="InterPro"/>
</dbReference>
<dbReference type="Pfam" id="PF14525">
    <property type="entry name" value="AraC_binding_2"/>
    <property type="match status" value="1"/>
</dbReference>
<reference evidence="5 6" key="1">
    <citation type="submission" date="2016-04" db="EMBL/GenBank/DDBJ databases">
        <title>Draft Genome Sequences of Staphylococcus capitis Strain H36, S. capitis Strain H65, S. cohnii Strain H62, S. hominis Strain H69, Mycobacterium iranicum Strain H39, Plantibacter sp. Strain H53, Pseudomonas oryzihabitans Strain H72, and Microbacterium sp. Strain H83, isolated from residential settings.</title>
        <authorList>
            <person name="Lymperopoulou D."/>
            <person name="Adams R.I."/>
            <person name="Lindow S."/>
            <person name="Coil D.A."/>
            <person name="Jospin G."/>
            <person name="Eisen J.A."/>
        </authorList>
    </citation>
    <scope>NUCLEOTIDE SEQUENCE [LARGE SCALE GENOMIC DNA]</scope>
    <source>
        <strain evidence="5 6">H39</strain>
    </source>
</reference>
<dbReference type="PROSITE" id="PS01124">
    <property type="entry name" value="HTH_ARAC_FAMILY_2"/>
    <property type="match status" value="1"/>
</dbReference>
<evidence type="ECO:0000256" key="3">
    <source>
        <dbReference type="ARBA" id="ARBA00023163"/>
    </source>
</evidence>
<comment type="caution">
    <text evidence="5">The sequence shown here is derived from an EMBL/GenBank/DDBJ whole genome shotgun (WGS) entry which is preliminary data.</text>
</comment>
<protein>
    <recommendedName>
        <fullName evidence="4">HTH araC/xylS-type domain-containing protein</fullName>
    </recommendedName>
</protein>
<dbReference type="Pfam" id="PF12833">
    <property type="entry name" value="HTH_18"/>
    <property type="match status" value="1"/>
</dbReference>
<accession>A0A178M3I2</accession>
<dbReference type="GO" id="GO:0043565">
    <property type="term" value="F:sequence-specific DNA binding"/>
    <property type="evidence" value="ECO:0007669"/>
    <property type="project" value="InterPro"/>
</dbReference>
<dbReference type="EMBL" id="LWCS01000002">
    <property type="protein sequence ID" value="OAN41857.1"/>
    <property type="molecule type" value="Genomic_DNA"/>
</dbReference>
<evidence type="ECO:0000256" key="1">
    <source>
        <dbReference type="ARBA" id="ARBA00023015"/>
    </source>
</evidence>
<dbReference type="SMART" id="SM00342">
    <property type="entry name" value="HTH_ARAC"/>
    <property type="match status" value="1"/>
</dbReference>
<evidence type="ECO:0000313" key="5">
    <source>
        <dbReference type="EMBL" id="OAN41857.1"/>
    </source>
</evidence>
<keyword evidence="3" id="KW-0804">Transcription</keyword>
<keyword evidence="1" id="KW-0805">Transcription regulation</keyword>
<organism evidence="5 6">
    <name type="scientific">Mycolicibacterium iranicum</name>
    <name type="common">Mycobacterium iranicum</name>
    <dbReference type="NCBI Taxonomy" id="912594"/>
    <lineage>
        <taxon>Bacteria</taxon>
        <taxon>Bacillati</taxon>
        <taxon>Actinomycetota</taxon>
        <taxon>Actinomycetes</taxon>
        <taxon>Mycobacteriales</taxon>
        <taxon>Mycobacteriaceae</taxon>
        <taxon>Mycolicibacterium</taxon>
    </lineage>
</organism>
<dbReference type="Proteomes" id="UP000078396">
    <property type="component" value="Unassembled WGS sequence"/>
</dbReference>
<evidence type="ECO:0000256" key="2">
    <source>
        <dbReference type="ARBA" id="ARBA00023125"/>
    </source>
</evidence>
<keyword evidence="2" id="KW-0238">DNA-binding</keyword>
<dbReference type="PANTHER" id="PTHR46796">
    <property type="entry name" value="HTH-TYPE TRANSCRIPTIONAL ACTIVATOR RHAS-RELATED"/>
    <property type="match status" value="1"/>
</dbReference>
<dbReference type="Gene3D" id="1.10.10.60">
    <property type="entry name" value="Homeodomain-like"/>
    <property type="match status" value="1"/>
</dbReference>
<evidence type="ECO:0000259" key="4">
    <source>
        <dbReference type="PROSITE" id="PS01124"/>
    </source>
</evidence>
<name>A0A178M3I2_MYCIR</name>
<dbReference type="AlphaFoldDB" id="A0A178M3I2"/>
<proteinExistence type="predicted"/>
<sequence>MQTNDVDEARDLLCQAYMPLDIVPTATSAVDLRLSAVNLGVLTAGYVHFGGAVRVRVPDVQSYHVDIPLSGQVTNAWDDGHRDMATASVSAGVFMPDMPVEITWSPGCEQICLMVPAQEIRRQLAMTLDEPVLQPVKFERRLDLRGSSSASWLGLVDILMREANRPGGMLSYQPTKDNLQHLIVETLLLMQPHNYTDALRAGVRPSSVAVVRRAIELMQAFPEAPWTTAKLAGKLGLSARALQKSFARAEEAPPMTYLRHLRLHRAYTELLNADPRSVTVTAVASRWGFLHFGRFAQHYHQQFGESPSVTLRGSDRRAGRE</sequence>
<dbReference type="InterPro" id="IPR018060">
    <property type="entry name" value="HTH_AraC"/>
</dbReference>
<dbReference type="InterPro" id="IPR050204">
    <property type="entry name" value="AraC_XylS_family_regulators"/>
</dbReference>
<feature type="domain" description="HTH araC/xylS-type" evidence="4">
    <location>
        <begin position="212"/>
        <end position="313"/>
    </location>
</feature>
<gene>
    <name evidence="5" type="ORF">A4X20_03175</name>
</gene>
<evidence type="ECO:0000313" key="6">
    <source>
        <dbReference type="Proteomes" id="UP000078396"/>
    </source>
</evidence>